<evidence type="ECO:0000256" key="1">
    <source>
        <dbReference type="ARBA" id="ARBA00004496"/>
    </source>
</evidence>
<dbReference type="InterPro" id="IPR027417">
    <property type="entry name" value="P-loop_NTPase"/>
</dbReference>
<comment type="subcellular location">
    <subcellularLocation>
        <location evidence="1">Cytoplasm</location>
    </subcellularLocation>
</comment>
<keyword evidence="9" id="KW-0238">DNA-binding</keyword>
<dbReference type="SUPFAM" id="SSF52540">
    <property type="entry name" value="P-loop containing nucleoside triphosphate hydrolases"/>
    <property type="match status" value="1"/>
</dbReference>
<dbReference type="Gene3D" id="3.40.50.300">
    <property type="entry name" value="P-loop containing nucleotide triphosphate hydrolases"/>
    <property type="match status" value="1"/>
</dbReference>
<keyword evidence="10" id="KW-0234">DNA repair</keyword>
<dbReference type="GO" id="GO:0005524">
    <property type="term" value="F:ATP binding"/>
    <property type="evidence" value="ECO:0007669"/>
    <property type="project" value="UniProtKB-KW"/>
</dbReference>
<name>A0A178II41_9BACT</name>
<dbReference type="PROSITE" id="PS00211">
    <property type="entry name" value="ABC_TRANSPORTER_1"/>
    <property type="match status" value="1"/>
</dbReference>
<evidence type="ECO:0000256" key="11">
    <source>
        <dbReference type="ARBA" id="ARBA00038000"/>
    </source>
</evidence>
<evidence type="ECO:0000256" key="7">
    <source>
        <dbReference type="ARBA" id="ARBA00022840"/>
    </source>
</evidence>
<evidence type="ECO:0000256" key="2">
    <source>
        <dbReference type="ARBA" id="ARBA00022490"/>
    </source>
</evidence>
<dbReference type="GO" id="GO:0003677">
    <property type="term" value="F:DNA binding"/>
    <property type="evidence" value="ECO:0007669"/>
    <property type="project" value="UniProtKB-KW"/>
</dbReference>
<accession>A0A178II41</accession>
<evidence type="ECO:0000256" key="5">
    <source>
        <dbReference type="ARBA" id="ARBA00022763"/>
    </source>
</evidence>
<dbReference type="Proteomes" id="UP000078486">
    <property type="component" value="Unassembled WGS sequence"/>
</dbReference>
<evidence type="ECO:0000256" key="8">
    <source>
        <dbReference type="ARBA" id="ARBA00022881"/>
    </source>
</evidence>
<evidence type="ECO:0000313" key="14">
    <source>
        <dbReference type="EMBL" id="OAM89622.1"/>
    </source>
</evidence>
<protein>
    <recommendedName>
        <fullName evidence="12">UvrABC system protein A</fullName>
    </recommendedName>
    <alternativeName>
        <fullName evidence="13">Excinuclease ABC subunit A</fullName>
    </alternativeName>
</protein>
<dbReference type="GO" id="GO:0006281">
    <property type="term" value="P:DNA repair"/>
    <property type="evidence" value="ECO:0007669"/>
    <property type="project" value="UniProtKB-KW"/>
</dbReference>
<evidence type="ECO:0000256" key="6">
    <source>
        <dbReference type="ARBA" id="ARBA00022769"/>
    </source>
</evidence>
<keyword evidence="6" id="KW-0228">DNA excision</keyword>
<evidence type="ECO:0000256" key="3">
    <source>
        <dbReference type="ARBA" id="ARBA00022737"/>
    </source>
</evidence>
<dbReference type="STRING" id="1184151.AW736_12220"/>
<dbReference type="EMBL" id="LRRQ01000085">
    <property type="protein sequence ID" value="OAM89622.1"/>
    <property type="molecule type" value="Genomic_DNA"/>
</dbReference>
<evidence type="ECO:0000256" key="13">
    <source>
        <dbReference type="ARBA" id="ARBA00042156"/>
    </source>
</evidence>
<dbReference type="PANTHER" id="PTHR43152:SF3">
    <property type="entry name" value="UVRABC SYSTEM PROTEIN A"/>
    <property type="match status" value="1"/>
</dbReference>
<evidence type="ECO:0000256" key="12">
    <source>
        <dbReference type="ARBA" id="ARBA00039316"/>
    </source>
</evidence>
<dbReference type="GO" id="GO:0005737">
    <property type="term" value="C:cytoplasm"/>
    <property type="evidence" value="ECO:0007669"/>
    <property type="project" value="UniProtKB-SubCell"/>
</dbReference>
<dbReference type="AlphaFoldDB" id="A0A178II41"/>
<evidence type="ECO:0000256" key="10">
    <source>
        <dbReference type="ARBA" id="ARBA00023204"/>
    </source>
</evidence>
<keyword evidence="2" id="KW-0963">Cytoplasm</keyword>
<comment type="similarity">
    <text evidence="11">Belongs to the ABC transporter superfamily. UvrA family.</text>
</comment>
<comment type="caution">
    <text evidence="14">The sequence shown here is derived from an EMBL/GenBank/DDBJ whole genome shotgun (WGS) entry which is preliminary data.</text>
</comment>
<evidence type="ECO:0000256" key="4">
    <source>
        <dbReference type="ARBA" id="ARBA00022741"/>
    </source>
</evidence>
<keyword evidence="7" id="KW-0067">ATP-binding</keyword>
<sequence>MRGDPLFSLLMASAPEWLTLTGARLRNLRGFDLHLPLGRLIMVAGPSGAGKSTLFRDLLHPAVSHAIKTGAPKLAGPAFVKATGFADESLAEPEITRDKDQVTRKTVAARRGAKPPSPPPPFDLLLNGHVFRSVIEVDQSPIGKTPRSTPATYLGIFDQIRQFFASLPESKIRGYTASRYSFNTAGGRCEACAGAGRIKLEMAFMPDTYLPCDDCRGTRYAPELSDITWKGKNIGQVLQLTFEEAAAFFDFHNHLSQTCRLMVDCGLGYLTLGQSSPTLSGGEAQRLKLVTELSQGLATVKERSRGELPRNLYLLEEPTIGLHLSDCEKLIHVLHSLVDQGHTVVVIEHHLDLLAEADYIIELGPDGGPAGGELLYQGPLPGLLQVKNSPTAPYLRAKLGSIKQTAPSILNRKKQRAPRKP</sequence>
<dbReference type="InterPro" id="IPR017871">
    <property type="entry name" value="ABC_transporter-like_CS"/>
</dbReference>
<keyword evidence="5" id="KW-0227">DNA damage</keyword>
<dbReference type="GO" id="GO:0016887">
    <property type="term" value="F:ATP hydrolysis activity"/>
    <property type="evidence" value="ECO:0007669"/>
    <property type="project" value="InterPro"/>
</dbReference>
<reference evidence="14 15" key="1">
    <citation type="submission" date="2016-01" db="EMBL/GenBank/DDBJ databases">
        <title>High potential of lignocellulose degradation of a new Verrucomicrobia species.</title>
        <authorList>
            <person name="Wang Y."/>
            <person name="Shi Y."/>
            <person name="Qiu Z."/>
            <person name="Liu S."/>
            <person name="Yang H."/>
        </authorList>
    </citation>
    <scope>NUCLEOTIDE SEQUENCE [LARGE SCALE GENOMIC DNA]</scope>
    <source>
        <strain evidence="14 15">TSB47</strain>
    </source>
</reference>
<dbReference type="GO" id="GO:0004518">
    <property type="term" value="F:nuclease activity"/>
    <property type="evidence" value="ECO:0007669"/>
    <property type="project" value="UniProtKB-KW"/>
</dbReference>
<evidence type="ECO:0000256" key="9">
    <source>
        <dbReference type="ARBA" id="ARBA00023125"/>
    </source>
</evidence>
<dbReference type="PANTHER" id="PTHR43152">
    <property type="entry name" value="UVRABC SYSTEM PROTEIN A"/>
    <property type="match status" value="1"/>
</dbReference>
<gene>
    <name evidence="14" type="ORF">AW736_12220</name>
</gene>
<proteinExistence type="inferred from homology"/>
<dbReference type="Gene3D" id="1.20.1580.10">
    <property type="entry name" value="ABC transporter ATPase like domain"/>
    <property type="match status" value="1"/>
</dbReference>
<evidence type="ECO:0000313" key="15">
    <source>
        <dbReference type="Proteomes" id="UP000078486"/>
    </source>
</evidence>
<keyword evidence="4" id="KW-0547">Nucleotide-binding</keyword>
<keyword evidence="3" id="KW-0677">Repeat</keyword>
<keyword evidence="8" id="KW-0267">Excision nuclease</keyword>
<organism evidence="14 15">
    <name type="scientific">Termitidicoccus mucosus</name>
    <dbReference type="NCBI Taxonomy" id="1184151"/>
    <lineage>
        <taxon>Bacteria</taxon>
        <taxon>Pseudomonadati</taxon>
        <taxon>Verrucomicrobiota</taxon>
        <taxon>Opitutia</taxon>
        <taxon>Opitutales</taxon>
        <taxon>Opitutaceae</taxon>
        <taxon>Termitidicoccus</taxon>
    </lineage>
</organism>
<keyword evidence="15" id="KW-1185">Reference proteome</keyword>